<keyword evidence="1" id="KW-0812">Transmembrane</keyword>
<dbReference type="PANTHER" id="PTHR11161">
    <property type="entry name" value="O-ACYLTRANSFERASE"/>
    <property type="match status" value="1"/>
</dbReference>
<accession>A0A8T0G0Q7</accession>
<feature type="transmembrane region" description="Helical" evidence="1">
    <location>
        <begin position="714"/>
        <end position="731"/>
    </location>
</feature>
<organism evidence="3 4">
    <name type="scientific">Argiope bruennichi</name>
    <name type="common">Wasp spider</name>
    <name type="synonym">Aranea bruennichi</name>
    <dbReference type="NCBI Taxonomy" id="94029"/>
    <lineage>
        <taxon>Eukaryota</taxon>
        <taxon>Metazoa</taxon>
        <taxon>Ecdysozoa</taxon>
        <taxon>Arthropoda</taxon>
        <taxon>Chelicerata</taxon>
        <taxon>Arachnida</taxon>
        <taxon>Araneae</taxon>
        <taxon>Araneomorphae</taxon>
        <taxon>Entelegynae</taxon>
        <taxon>Araneoidea</taxon>
        <taxon>Araneidae</taxon>
        <taxon>Argiope</taxon>
    </lineage>
</organism>
<evidence type="ECO:0000313" key="4">
    <source>
        <dbReference type="Proteomes" id="UP000807504"/>
    </source>
</evidence>
<feature type="transmembrane region" description="Helical" evidence="1">
    <location>
        <begin position="372"/>
        <end position="393"/>
    </location>
</feature>
<feature type="transmembrane region" description="Helical" evidence="1">
    <location>
        <begin position="743"/>
        <end position="765"/>
    </location>
</feature>
<gene>
    <name evidence="3" type="ORF">HNY73_001242</name>
</gene>
<comment type="caution">
    <text evidence="3">The sequence shown here is derived from an EMBL/GenBank/DDBJ whole genome shotgun (WGS) entry which is preliminary data.</text>
</comment>
<reference evidence="3" key="1">
    <citation type="journal article" date="2020" name="bioRxiv">
        <title>Chromosome-level reference genome of the European wasp spider Argiope bruennichi: a resource for studies on range expansion and evolutionary adaptation.</title>
        <authorList>
            <person name="Sheffer M.M."/>
            <person name="Hoppe A."/>
            <person name="Krehenwinkel H."/>
            <person name="Uhl G."/>
            <person name="Kuss A.W."/>
            <person name="Jensen L."/>
            <person name="Jensen C."/>
            <person name="Gillespie R.G."/>
            <person name="Hoff K.J."/>
            <person name="Prost S."/>
        </authorList>
    </citation>
    <scope>NUCLEOTIDE SEQUENCE</scope>
</reference>
<feature type="transmembrane region" description="Helical" evidence="1">
    <location>
        <begin position="785"/>
        <end position="807"/>
    </location>
</feature>
<dbReference type="Pfam" id="PF01757">
    <property type="entry name" value="Acyl_transf_3"/>
    <property type="match status" value="1"/>
</dbReference>
<dbReference type="PANTHER" id="PTHR11161:SF0">
    <property type="entry name" value="O-ACYLTRANSFERASE LIKE PROTEIN"/>
    <property type="match status" value="1"/>
</dbReference>
<feature type="transmembrane region" description="Helical" evidence="1">
    <location>
        <begin position="660"/>
        <end position="679"/>
    </location>
</feature>
<feature type="transmembrane region" description="Helical" evidence="1">
    <location>
        <begin position="568"/>
        <end position="589"/>
    </location>
</feature>
<keyword evidence="1" id="KW-1133">Transmembrane helix</keyword>
<name>A0A8T0G0Q7_ARGBR</name>
<dbReference type="GO" id="GO:0016747">
    <property type="term" value="F:acyltransferase activity, transferring groups other than amino-acyl groups"/>
    <property type="evidence" value="ECO:0007669"/>
    <property type="project" value="InterPro"/>
</dbReference>
<feature type="transmembrane region" description="Helical" evidence="1">
    <location>
        <begin position="637"/>
        <end position="653"/>
    </location>
</feature>
<dbReference type="InterPro" id="IPR002656">
    <property type="entry name" value="Acyl_transf_3_dom"/>
</dbReference>
<feature type="transmembrane region" description="Helical" evidence="1">
    <location>
        <begin position="524"/>
        <end position="548"/>
    </location>
</feature>
<evidence type="ECO:0000259" key="2">
    <source>
        <dbReference type="SMART" id="SM00703"/>
    </source>
</evidence>
<reference evidence="3" key="2">
    <citation type="submission" date="2020-06" db="EMBL/GenBank/DDBJ databases">
        <authorList>
            <person name="Sheffer M."/>
        </authorList>
    </citation>
    <scope>NUCLEOTIDE SEQUENCE</scope>
</reference>
<dbReference type="Pfam" id="PF20146">
    <property type="entry name" value="NRF"/>
    <property type="match status" value="1"/>
</dbReference>
<keyword evidence="4" id="KW-1185">Reference proteome</keyword>
<dbReference type="InterPro" id="IPR006621">
    <property type="entry name" value="Nose-resist-to-fluoxetine_N"/>
</dbReference>
<dbReference type="SMART" id="SM00703">
    <property type="entry name" value="NRF"/>
    <property type="match status" value="1"/>
</dbReference>
<dbReference type="EMBL" id="JABXBU010000001">
    <property type="protein sequence ID" value="KAF8796914.1"/>
    <property type="molecule type" value="Genomic_DNA"/>
</dbReference>
<dbReference type="InterPro" id="IPR052728">
    <property type="entry name" value="O2_lipid_transport_reg"/>
</dbReference>
<feature type="transmembrane region" description="Helical" evidence="1">
    <location>
        <begin position="850"/>
        <end position="871"/>
    </location>
</feature>
<evidence type="ECO:0000256" key="1">
    <source>
        <dbReference type="SAM" id="Phobius"/>
    </source>
</evidence>
<dbReference type="AlphaFoldDB" id="A0A8T0G0Q7"/>
<sequence>MANRRVVFRQGTSNGLGHMTNVLVFNLWSQKKNASVGNFRGKYCTLQIPLRLENVSIPISTAVCLPDSCNPNGTVSSILQNYKSNGFGNNLQLAKDAPHFMAKINSFFDKIYYKPYTRIGPYLVGLFLAYYICKRKWNKSPSLNWVTLAVGWIVASGITLSCQFGLYHSDLTTLETAFYNALSRTGFALGLGWVIFVCVIGQGGVVNSILSWKALIPLSRLTYCAYLVHPIVIVTYFSSVRTLSNFSHINAVLLYIVLDSYGKPGSGILLGNLNWLGEYDECVGIQAPLKANGSAGGFRGKYCTLQVSLKFGRSSIPVSTAICLPDSCNPNGTIFSTLQNYKLNGSFSVLGEILKSAFNNATLTCKATSKKLTAGAIVVIFLLSIFAVLALTGSSITAFEYFMKAEISQECENDTMVLGVPINSTDLKNKSQGNAAMLYGSKGKIELPAYLEKWKPFFNCFCIFTNGEKLLNVASSEGQLPCLHGIRFLSMTWVILCHTYGNVAHIVKNTGEAADYTDHWTFQIILNGFFCVDSFFVLSGFLVGYLFLQQAQKTDGKIPWLYFYVHRYVRLTPVYMIVVAFYTTISPFLGSGPLWPDYDVVQNCKDNWWWNLLYINNFQSINYKQCMSWSWFLANDMQFYVVSPLFLISLWRWPKIGYSLVGLFFSITFVCNFALTYKYDLMAGFGNILEHYQDIPNFLPRMNAFYDIVYSKPYTRIGSYLVGLVLPYYIYRRKCSNSPRLNWVTLTVGWLIASGITLTCQFGLYHRAVTTVGASFYNALSRIGFSMGLGWVIFVCVIGQGGVVNRILSWKALIPLSRLTYCAYLLHPIVATTYSSSVRTFINFNHINTIMLFLGYLIISYAVSMVISLLFESPLIRLEKLIRNKSAS</sequence>
<proteinExistence type="predicted"/>
<evidence type="ECO:0000313" key="3">
    <source>
        <dbReference type="EMBL" id="KAF8796914.1"/>
    </source>
</evidence>
<feature type="transmembrane region" description="Helical" evidence="1">
    <location>
        <begin position="145"/>
        <end position="167"/>
    </location>
</feature>
<keyword evidence="1" id="KW-0472">Membrane</keyword>
<feature type="transmembrane region" description="Helical" evidence="1">
    <location>
        <begin position="819"/>
        <end position="838"/>
    </location>
</feature>
<feature type="domain" description="Nose resistant-to-fluoxetine protein N-terminal" evidence="2">
    <location>
        <begin position="239"/>
        <end position="356"/>
    </location>
</feature>
<dbReference type="Proteomes" id="UP000807504">
    <property type="component" value="Unassembled WGS sequence"/>
</dbReference>
<protein>
    <submittedName>
        <fullName evidence="3">Nose resistant to fluoxetine protein 6 like protein</fullName>
    </submittedName>
</protein>
<feature type="transmembrane region" description="Helical" evidence="1">
    <location>
        <begin position="187"/>
        <end position="210"/>
    </location>
</feature>
<feature type="transmembrane region" description="Helical" evidence="1">
    <location>
        <begin position="116"/>
        <end position="133"/>
    </location>
</feature>